<dbReference type="EMBL" id="KN839844">
    <property type="protein sequence ID" value="KIJ65273.1"/>
    <property type="molecule type" value="Genomic_DNA"/>
</dbReference>
<protein>
    <submittedName>
        <fullName evidence="1">Uncharacterized protein</fullName>
    </submittedName>
</protein>
<sequence>MSSLTNTNASTIFLAAAEQAAALIIATINGLRTSGPNERDWTSAVDVLNAQVEWIQASYVSGVRVPITLILADIHMFGMSTVRERRQWPAFHKIFDNTISDEVRAHPWYCNDRTSRG</sequence>
<evidence type="ECO:0000313" key="1">
    <source>
        <dbReference type="EMBL" id="KIJ65273.1"/>
    </source>
</evidence>
<proteinExistence type="predicted"/>
<keyword evidence="2" id="KW-1185">Reference proteome</keyword>
<evidence type="ECO:0000313" key="2">
    <source>
        <dbReference type="Proteomes" id="UP000053820"/>
    </source>
</evidence>
<dbReference type="AlphaFoldDB" id="A0A0C9WB37"/>
<organism evidence="1 2">
    <name type="scientific">Hydnomerulius pinastri MD-312</name>
    <dbReference type="NCBI Taxonomy" id="994086"/>
    <lineage>
        <taxon>Eukaryota</taxon>
        <taxon>Fungi</taxon>
        <taxon>Dikarya</taxon>
        <taxon>Basidiomycota</taxon>
        <taxon>Agaricomycotina</taxon>
        <taxon>Agaricomycetes</taxon>
        <taxon>Agaricomycetidae</taxon>
        <taxon>Boletales</taxon>
        <taxon>Boletales incertae sedis</taxon>
        <taxon>Leucogyrophana</taxon>
    </lineage>
</organism>
<dbReference type="HOGENOM" id="CLU_2085141_0_0_1"/>
<dbReference type="Proteomes" id="UP000053820">
    <property type="component" value="Unassembled WGS sequence"/>
</dbReference>
<reference evidence="1 2" key="1">
    <citation type="submission" date="2014-04" db="EMBL/GenBank/DDBJ databases">
        <title>Evolutionary Origins and Diversification of the Mycorrhizal Mutualists.</title>
        <authorList>
            <consortium name="DOE Joint Genome Institute"/>
            <consortium name="Mycorrhizal Genomics Consortium"/>
            <person name="Kohler A."/>
            <person name="Kuo A."/>
            <person name="Nagy L.G."/>
            <person name="Floudas D."/>
            <person name="Copeland A."/>
            <person name="Barry K.W."/>
            <person name="Cichocki N."/>
            <person name="Veneault-Fourrey C."/>
            <person name="LaButti K."/>
            <person name="Lindquist E.A."/>
            <person name="Lipzen A."/>
            <person name="Lundell T."/>
            <person name="Morin E."/>
            <person name="Murat C."/>
            <person name="Riley R."/>
            <person name="Ohm R."/>
            <person name="Sun H."/>
            <person name="Tunlid A."/>
            <person name="Henrissat B."/>
            <person name="Grigoriev I.V."/>
            <person name="Hibbett D.S."/>
            <person name="Martin F."/>
        </authorList>
    </citation>
    <scope>NUCLEOTIDE SEQUENCE [LARGE SCALE GENOMIC DNA]</scope>
    <source>
        <strain evidence="1 2">MD-312</strain>
    </source>
</reference>
<accession>A0A0C9WB37</accession>
<gene>
    <name evidence="1" type="ORF">HYDPIDRAFT_27990</name>
</gene>
<name>A0A0C9WB37_9AGAM</name>